<reference evidence="1" key="1">
    <citation type="journal article" date="2018" name="Vet. Microbiol.">
        <title>Longitudinal study of Escherichia coli plasmid resistance to extended-spectrum cephalosporins in free-range broilers.</title>
        <authorList>
            <person name="Baron S."/>
            <person name="Le Devendec L."/>
            <person name="Touzain F."/>
            <person name="Jouy E."/>
            <person name="Lucas P."/>
            <person name="de Boisseson C."/>
            <person name="Larvor E."/>
            <person name="Kempf I."/>
        </authorList>
    </citation>
    <scope>NUCLEOTIDE SEQUENCE</scope>
    <source>
        <strain evidence="1">DH5alpha</strain>
        <plasmid evidence="1">p300-5</plasmid>
    </source>
</reference>
<keyword evidence="1" id="KW-0614">Plasmid</keyword>
<accession>A0A2R4ADY5</accession>
<evidence type="ECO:0000313" key="1">
    <source>
        <dbReference type="EMBL" id="AVR62835.1"/>
    </source>
</evidence>
<sequence>MQAGIVIGDVGPGCSIVGICMKCGALVAHFIQVVFNVRPEQRHEQADDNQSSQNFKKCKTFIVVFCIVVPSGITKGHRDKK</sequence>
<organism evidence="1">
    <name type="scientific">Escherichia coli</name>
    <dbReference type="NCBI Taxonomy" id="562"/>
    <lineage>
        <taxon>Bacteria</taxon>
        <taxon>Pseudomonadati</taxon>
        <taxon>Pseudomonadota</taxon>
        <taxon>Gammaproteobacteria</taxon>
        <taxon>Enterobacterales</taxon>
        <taxon>Enterobacteriaceae</taxon>
        <taxon>Escherichia</taxon>
    </lineage>
</organism>
<dbReference type="AlphaFoldDB" id="A0A2R4ADY5"/>
<protein>
    <submittedName>
        <fullName evidence="1">Uncharacterized protein</fullName>
    </submittedName>
</protein>
<gene>
    <name evidence="1" type="ORF">p300-5_00128</name>
</gene>
<name>A0A2R4ADY5_ECOLX</name>
<proteinExistence type="predicted"/>
<dbReference type="EMBL" id="MG692673">
    <property type="protein sequence ID" value="AVR62835.1"/>
    <property type="molecule type" value="Genomic_DNA"/>
</dbReference>
<geneLocation type="plasmid" evidence="1">
    <name>p300-5</name>
</geneLocation>